<protein>
    <submittedName>
        <fullName evidence="2">Uncharacterized protein</fullName>
    </submittedName>
</protein>
<evidence type="ECO:0000256" key="1">
    <source>
        <dbReference type="SAM" id="MobiDB-lite"/>
    </source>
</evidence>
<comment type="caution">
    <text evidence="2">The sequence shown here is derived from an EMBL/GenBank/DDBJ whole genome shotgun (WGS) entry which is preliminary data.</text>
</comment>
<sequence>MLYIPHRLTSKLTELTEYSPSELPLSVLCGSGVLMEVLDPACTECLAKGKDCFEHYNTRSSKFHYCYIGKKPCHQTGRQVPNVRRYLWSKKDGTFGKEFPVSEAPTPDATSGYSALTGSRKRDVARWTNVRGPLPVGDAEGGEEAEVVPISAGHPVNYSPSHTPAKRLQSHIIHNTPRNLQPTLATIPPASPNPSHTRPALNKSVRPSPIPHPRNSPMVTSQQPQPVASTSRRREELSPLLFPAAQLFQSRDQWPIQVTRGDPNMASENQDSVARLFRRVDRNSRQVIMYANDRIILGTSEEEMAETFSWYEDELINDFQRTFDDLGRDN</sequence>
<feature type="region of interest" description="Disordered" evidence="1">
    <location>
        <begin position="180"/>
        <end position="235"/>
    </location>
</feature>
<evidence type="ECO:0000313" key="2">
    <source>
        <dbReference type="EMBL" id="MBW0585402.1"/>
    </source>
</evidence>
<gene>
    <name evidence="2" type="ORF">O181_125117</name>
</gene>
<reference evidence="2" key="1">
    <citation type="submission" date="2021-03" db="EMBL/GenBank/DDBJ databases">
        <title>Draft genome sequence of rust myrtle Austropuccinia psidii MF-1, a brazilian biotype.</title>
        <authorList>
            <person name="Quecine M.C."/>
            <person name="Pachon D.M.R."/>
            <person name="Bonatelli M.L."/>
            <person name="Correr F.H."/>
            <person name="Franceschini L.M."/>
            <person name="Leite T.F."/>
            <person name="Margarido G.R.A."/>
            <person name="Almeida C.A."/>
            <person name="Ferrarezi J.A."/>
            <person name="Labate C.A."/>
        </authorList>
    </citation>
    <scope>NUCLEOTIDE SEQUENCE</scope>
    <source>
        <strain evidence="2">MF-1</strain>
    </source>
</reference>
<name>A0A9Q3KQW1_9BASI</name>
<proteinExistence type="predicted"/>
<organism evidence="2 3">
    <name type="scientific">Austropuccinia psidii MF-1</name>
    <dbReference type="NCBI Taxonomy" id="1389203"/>
    <lineage>
        <taxon>Eukaryota</taxon>
        <taxon>Fungi</taxon>
        <taxon>Dikarya</taxon>
        <taxon>Basidiomycota</taxon>
        <taxon>Pucciniomycotina</taxon>
        <taxon>Pucciniomycetes</taxon>
        <taxon>Pucciniales</taxon>
        <taxon>Sphaerophragmiaceae</taxon>
        <taxon>Austropuccinia</taxon>
    </lineage>
</organism>
<evidence type="ECO:0000313" key="3">
    <source>
        <dbReference type="Proteomes" id="UP000765509"/>
    </source>
</evidence>
<dbReference type="EMBL" id="AVOT02120823">
    <property type="protein sequence ID" value="MBW0585402.1"/>
    <property type="molecule type" value="Genomic_DNA"/>
</dbReference>
<dbReference type="Proteomes" id="UP000765509">
    <property type="component" value="Unassembled WGS sequence"/>
</dbReference>
<accession>A0A9Q3KQW1</accession>
<feature type="compositionally biased region" description="Polar residues" evidence="1">
    <location>
        <begin position="217"/>
        <end position="230"/>
    </location>
</feature>
<keyword evidence="3" id="KW-1185">Reference proteome</keyword>
<dbReference type="AlphaFoldDB" id="A0A9Q3KQW1"/>